<gene>
    <name evidence="1" type="ORF">QBC34DRAFT_114790</name>
</gene>
<dbReference type="Proteomes" id="UP001321760">
    <property type="component" value="Unassembled WGS sequence"/>
</dbReference>
<reference evidence="1" key="2">
    <citation type="submission" date="2023-05" db="EMBL/GenBank/DDBJ databases">
        <authorList>
            <consortium name="Lawrence Berkeley National Laboratory"/>
            <person name="Steindorff A."/>
            <person name="Hensen N."/>
            <person name="Bonometti L."/>
            <person name="Westerberg I."/>
            <person name="Brannstrom I.O."/>
            <person name="Guillou S."/>
            <person name="Cros-Aarteil S."/>
            <person name="Calhoun S."/>
            <person name="Haridas S."/>
            <person name="Kuo A."/>
            <person name="Mondo S."/>
            <person name="Pangilinan J."/>
            <person name="Riley R."/>
            <person name="Labutti K."/>
            <person name="Andreopoulos B."/>
            <person name="Lipzen A."/>
            <person name="Chen C."/>
            <person name="Yanf M."/>
            <person name="Daum C."/>
            <person name="Ng V."/>
            <person name="Clum A."/>
            <person name="Ohm R."/>
            <person name="Martin F."/>
            <person name="Silar P."/>
            <person name="Natvig D."/>
            <person name="Lalanne C."/>
            <person name="Gautier V."/>
            <person name="Ament-Velasquez S.L."/>
            <person name="Kruys A."/>
            <person name="Hutchinson M.I."/>
            <person name="Powell A.J."/>
            <person name="Barry K."/>
            <person name="Miller A.N."/>
            <person name="Grigoriev I.V."/>
            <person name="Debuchy R."/>
            <person name="Gladieux P."/>
            <person name="Thoren M.H."/>
            <person name="Johannesson H."/>
        </authorList>
    </citation>
    <scope>NUCLEOTIDE SEQUENCE</scope>
    <source>
        <strain evidence="1">PSN243</strain>
    </source>
</reference>
<keyword evidence="2" id="KW-1185">Reference proteome</keyword>
<name>A0AAV9GLL1_9PEZI</name>
<accession>A0AAV9GLL1</accession>
<evidence type="ECO:0000313" key="1">
    <source>
        <dbReference type="EMBL" id="KAK4448183.1"/>
    </source>
</evidence>
<sequence length="237" mass="26107">MPPALPQRALTERCLARALQPRPCNPASARLPALSRILAVCTVALLQVTQVQLLSVGASARMISQNRRSCRNLDPLLTSPDWAAVSSVRRRTVRRSNMWQPSLLEIGLVRYAGTAAAQHRSPNPRDVDLSADIKSKHNTDLSPPWLASRITESLDGDNISGKSTPDPRHSLEYRLHHPTDELRSHNAPSSFWINECADTAGTPLIPNIDHIYCPTDLRHFGENTGTCCSLTSVDALR</sequence>
<dbReference type="AlphaFoldDB" id="A0AAV9GLL1"/>
<comment type="caution">
    <text evidence="1">The sequence shown here is derived from an EMBL/GenBank/DDBJ whole genome shotgun (WGS) entry which is preliminary data.</text>
</comment>
<evidence type="ECO:0000313" key="2">
    <source>
        <dbReference type="Proteomes" id="UP001321760"/>
    </source>
</evidence>
<organism evidence="1 2">
    <name type="scientific">Podospora aff. communis PSN243</name>
    <dbReference type="NCBI Taxonomy" id="3040156"/>
    <lineage>
        <taxon>Eukaryota</taxon>
        <taxon>Fungi</taxon>
        <taxon>Dikarya</taxon>
        <taxon>Ascomycota</taxon>
        <taxon>Pezizomycotina</taxon>
        <taxon>Sordariomycetes</taxon>
        <taxon>Sordariomycetidae</taxon>
        <taxon>Sordariales</taxon>
        <taxon>Podosporaceae</taxon>
        <taxon>Podospora</taxon>
    </lineage>
</organism>
<protein>
    <submittedName>
        <fullName evidence="1">Uncharacterized protein</fullName>
    </submittedName>
</protein>
<reference evidence="1" key="1">
    <citation type="journal article" date="2023" name="Mol. Phylogenet. Evol.">
        <title>Genome-scale phylogeny and comparative genomics of the fungal order Sordariales.</title>
        <authorList>
            <person name="Hensen N."/>
            <person name="Bonometti L."/>
            <person name="Westerberg I."/>
            <person name="Brannstrom I.O."/>
            <person name="Guillou S."/>
            <person name="Cros-Aarteil S."/>
            <person name="Calhoun S."/>
            <person name="Haridas S."/>
            <person name="Kuo A."/>
            <person name="Mondo S."/>
            <person name="Pangilinan J."/>
            <person name="Riley R."/>
            <person name="LaButti K."/>
            <person name="Andreopoulos B."/>
            <person name="Lipzen A."/>
            <person name="Chen C."/>
            <person name="Yan M."/>
            <person name="Daum C."/>
            <person name="Ng V."/>
            <person name="Clum A."/>
            <person name="Steindorff A."/>
            <person name="Ohm R.A."/>
            <person name="Martin F."/>
            <person name="Silar P."/>
            <person name="Natvig D.O."/>
            <person name="Lalanne C."/>
            <person name="Gautier V."/>
            <person name="Ament-Velasquez S.L."/>
            <person name="Kruys A."/>
            <person name="Hutchinson M.I."/>
            <person name="Powell A.J."/>
            <person name="Barry K."/>
            <person name="Miller A.N."/>
            <person name="Grigoriev I.V."/>
            <person name="Debuchy R."/>
            <person name="Gladieux P."/>
            <person name="Hiltunen Thoren M."/>
            <person name="Johannesson H."/>
        </authorList>
    </citation>
    <scope>NUCLEOTIDE SEQUENCE</scope>
    <source>
        <strain evidence="1">PSN243</strain>
    </source>
</reference>
<proteinExistence type="predicted"/>
<dbReference type="EMBL" id="MU865944">
    <property type="protein sequence ID" value="KAK4448183.1"/>
    <property type="molecule type" value="Genomic_DNA"/>
</dbReference>